<dbReference type="Proteomes" id="UP001431783">
    <property type="component" value="Unassembled WGS sequence"/>
</dbReference>
<evidence type="ECO:0000256" key="2">
    <source>
        <dbReference type="ARBA" id="ARBA00022475"/>
    </source>
</evidence>
<accession>A0AAW1V4Y7</accession>
<evidence type="ECO:0000256" key="1">
    <source>
        <dbReference type="ARBA" id="ARBA00004651"/>
    </source>
</evidence>
<keyword evidence="6" id="KW-0675">Receptor</keyword>
<reference evidence="9 10" key="1">
    <citation type="submission" date="2023-03" db="EMBL/GenBank/DDBJ databases">
        <title>Genome insight into feeding habits of ladybird beetles.</title>
        <authorList>
            <person name="Li H.-S."/>
            <person name="Huang Y.-H."/>
            <person name="Pang H."/>
        </authorList>
    </citation>
    <scope>NUCLEOTIDE SEQUENCE [LARGE SCALE GENOMIC DNA]</scope>
    <source>
        <strain evidence="9">SYSU_2023b</strain>
        <tissue evidence="9">Whole body</tissue>
    </source>
</reference>
<keyword evidence="3 8" id="KW-0812">Transmembrane</keyword>
<keyword evidence="10" id="KW-1185">Reference proteome</keyword>
<evidence type="ECO:0000256" key="3">
    <source>
        <dbReference type="ARBA" id="ARBA00022692"/>
    </source>
</evidence>
<feature type="transmembrane region" description="Helical" evidence="8">
    <location>
        <begin position="258"/>
        <end position="274"/>
    </location>
</feature>
<evidence type="ECO:0008006" key="11">
    <source>
        <dbReference type="Google" id="ProtNLM"/>
    </source>
</evidence>
<comment type="subcellular location">
    <subcellularLocation>
        <location evidence="1">Cell membrane</location>
        <topology evidence="1">Multi-pass membrane protein</topology>
    </subcellularLocation>
</comment>
<evidence type="ECO:0000256" key="5">
    <source>
        <dbReference type="ARBA" id="ARBA00023136"/>
    </source>
</evidence>
<dbReference type="AlphaFoldDB" id="A0AAW1V4Y7"/>
<keyword evidence="7" id="KW-0325">Glycoprotein</keyword>
<sequence>MDYLSEMRSSFKHLPEIKFYVFENIADDNLKSLFRLMLLRYYNMYNIRSKYLFVGKGFSPSYLKFLKKIYIMNAVFLDVTSGLIYRSYGQQFFDDRQLIGDCRKINTISDKLFPQNANNFQTKHISLKFDNIPMYSCDTCQWKGIELELFELIFNHMGINYTFTKTDKFQGDLLGEIFDIHIGSKVLLNVYQTDYTVSYIEDYMKWFVPVDQKLARWRYILYVFNITIWIAWVASMTLLAVCWILLQTVIKHEPVSLTKLNVFNYLLIAFLGRGKKFRKLRTPQEFLIFSIIFLSFMINCFFSTRMTYLLNGINYEEGIESTEDIARHSLIVAGSSDFMMKMIKNIPVFEKYPKHYFTQCFNTYICKEKFKLYKRIAIFSLSKQRRYLEHDEIEKNFTFHLKELPGSYYTARIVAYIAKGHPMSRFINRQIVYAVEAGIVNKITEKYITKSEQESTSEPTESLTFDHILAPISFLIIGLTLSTLTFLLERRNNCRIMQNTKFRKIHQL</sequence>
<keyword evidence="2" id="KW-1003">Cell membrane</keyword>
<feature type="transmembrane region" description="Helical" evidence="8">
    <location>
        <begin position="219"/>
        <end position="246"/>
    </location>
</feature>
<dbReference type="EMBL" id="JARQZJ010000126">
    <property type="protein sequence ID" value="KAK9890756.1"/>
    <property type="molecule type" value="Genomic_DNA"/>
</dbReference>
<evidence type="ECO:0000256" key="8">
    <source>
        <dbReference type="SAM" id="Phobius"/>
    </source>
</evidence>
<evidence type="ECO:0000256" key="4">
    <source>
        <dbReference type="ARBA" id="ARBA00022989"/>
    </source>
</evidence>
<name>A0AAW1V4Y7_9CUCU</name>
<evidence type="ECO:0000313" key="9">
    <source>
        <dbReference type="EMBL" id="KAK9890756.1"/>
    </source>
</evidence>
<gene>
    <name evidence="9" type="ORF">WA026_012103</name>
</gene>
<dbReference type="SUPFAM" id="SSF53850">
    <property type="entry name" value="Periplasmic binding protein-like II"/>
    <property type="match status" value="1"/>
</dbReference>
<organism evidence="9 10">
    <name type="scientific">Henosepilachna vigintioctopunctata</name>
    <dbReference type="NCBI Taxonomy" id="420089"/>
    <lineage>
        <taxon>Eukaryota</taxon>
        <taxon>Metazoa</taxon>
        <taxon>Ecdysozoa</taxon>
        <taxon>Arthropoda</taxon>
        <taxon>Hexapoda</taxon>
        <taxon>Insecta</taxon>
        <taxon>Pterygota</taxon>
        <taxon>Neoptera</taxon>
        <taxon>Endopterygota</taxon>
        <taxon>Coleoptera</taxon>
        <taxon>Polyphaga</taxon>
        <taxon>Cucujiformia</taxon>
        <taxon>Coccinelloidea</taxon>
        <taxon>Coccinellidae</taxon>
        <taxon>Epilachninae</taxon>
        <taxon>Epilachnini</taxon>
        <taxon>Henosepilachna</taxon>
    </lineage>
</organism>
<feature type="transmembrane region" description="Helical" evidence="8">
    <location>
        <begin position="286"/>
        <end position="304"/>
    </location>
</feature>
<dbReference type="GO" id="GO:0005886">
    <property type="term" value="C:plasma membrane"/>
    <property type="evidence" value="ECO:0007669"/>
    <property type="project" value="UniProtKB-SubCell"/>
</dbReference>
<evidence type="ECO:0000256" key="7">
    <source>
        <dbReference type="ARBA" id="ARBA00023180"/>
    </source>
</evidence>
<evidence type="ECO:0000313" key="10">
    <source>
        <dbReference type="Proteomes" id="UP001431783"/>
    </source>
</evidence>
<proteinExistence type="predicted"/>
<feature type="transmembrane region" description="Helical" evidence="8">
    <location>
        <begin position="468"/>
        <end position="488"/>
    </location>
</feature>
<evidence type="ECO:0000256" key="6">
    <source>
        <dbReference type="ARBA" id="ARBA00023170"/>
    </source>
</evidence>
<comment type="caution">
    <text evidence="9">The sequence shown here is derived from an EMBL/GenBank/DDBJ whole genome shotgun (WGS) entry which is preliminary data.</text>
</comment>
<dbReference type="PANTHER" id="PTHR42643:SF30">
    <property type="entry name" value="IONOTROPIC RECEPTOR 40A-RELATED"/>
    <property type="match status" value="1"/>
</dbReference>
<protein>
    <recommendedName>
        <fullName evidence="11">Ionotropic receptor</fullName>
    </recommendedName>
</protein>
<keyword evidence="5 8" id="KW-0472">Membrane</keyword>
<keyword evidence="4 8" id="KW-1133">Transmembrane helix</keyword>
<dbReference type="InterPro" id="IPR052192">
    <property type="entry name" value="Insect_Ionotropic_Sensory_Rcpt"/>
</dbReference>
<dbReference type="PANTHER" id="PTHR42643">
    <property type="entry name" value="IONOTROPIC RECEPTOR 20A-RELATED"/>
    <property type="match status" value="1"/>
</dbReference>